<dbReference type="KEGG" id="cia:BEN51_09340"/>
<evidence type="ECO:0000259" key="4">
    <source>
        <dbReference type="PROSITE" id="PS51918"/>
    </source>
</evidence>
<reference evidence="5 6" key="1">
    <citation type="submission" date="2016-08" db="EMBL/GenBank/DDBJ databases">
        <title>Complete Genome Sequence Of The Indigo Reducing Clostridium isatidis DSM15098.</title>
        <authorList>
            <person name="Little G.T."/>
            <person name="Minton N.P."/>
        </authorList>
    </citation>
    <scope>NUCLEOTIDE SEQUENCE [LARGE SCALE GENOMIC DNA]</scope>
    <source>
        <strain evidence="5 6">DSM 15098</strain>
    </source>
</reference>
<dbReference type="Pfam" id="PF04055">
    <property type="entry name" value="Radical_SAM"/>
    <property type="match status" value="1"/>
</dbReference>
<dbReference type="PANTHER" id="PTHR13932:SF5">
    <property type="entry name" value="RADICAL S-ADENOSYL METHIONINE DOMAIN-CONTAINING PROTEIN 1, MITOCHONDRIAL"/>
    <property type="match status" value="1"/>
</dbReference>
<dbReference type="Pfam" id="PF06969">
    <property type="entry name" value="HemN_C"/>
    <property type="match status" value="1"/>
</dbReference>
<dbReference type="RefSeq" id="WP_119865811.1">
    <property type="nucleotide sequence ID" value="NZ_CP016786.1"/>
</dbReference>
<dbReference type="OrthoDB" id="9808022at2"/>
<dbReference type="GO" id="GO:0004109">
    <property type="term" value="F:coproporphyrinogen oxidase activity"/>
    <property type="evidence" value="ECO:0007669"/>
    <property type="project" value="InterPro"/>
</dbReference>
<dbReference type="SFLD" id="SFLDF00288">
    <property type="entry name" value="HemN-like__clustered_with_nucl"/>
    <property type="match status" value="1"/>
</dbReference>
<name>A0A343JDR8_9CLOT</name>
<dbReference type="SFLD" id="SFLDG01065">
    <property type="entry name" value="anaerobic_coproporphyrinogen-I"/>
    <property type="match status" value="1"/>
</dbReference>
<dbReference type="SMART" id="SM00729">
    <property type="entry name" value="Elp3"/>
    <property type="match status" value="1"/>
</dbReference>
<evidence type="ECO:0000313" key="6">
    <source>
        <dbReference type="Proteomes" id="UP000264883"/>
    </source>
</evidence>
<dbReference type="SFLD" id="SFLDG01082">
    <property type="entry name" value="B12-binding_domain_containing"/>
    <property type="match status" value="1"/>
</dbReference>
<dbReference type="InterPro" id="IPR004559">
    <property type="entry name" value="HemW-like"/>
</dbReference>
<dbReference type="SFLD" id="SFLDS00029">
    <property type="entry name" value="Radical_SAM"/>
    <property type="match status" value="1"/>
</dbReference>
<dbReference type="PROSITE" id="PS51918">
    <property type="entry name" value="RADICAL_SAM"/>
    <property type="match status" value="1"/>
</dbReference>
<dbReference type="InterPro" id="IPR023404">
    <property type="entry name" value="rSAM_horseshoe"/>
</dbReference>
<keyword evidence="3" id="KW-0349">Heme</keyword>
<dbReference type="GO" id="GO:0005737">
    <property type="term" value="C:cytoplasm"/>
    <property type="evidence" value="ECO:0007669"/>
    <property type="project" value="UniProtKB-SubCell"/>
</dbReference>
<dbReference type="GO" id="GO:0046872">
    <property type="term" value="F:metal ion binding"/>
    <property type="evidence" value="ECO:0007669"/>
    <property type="project" value="UniProtKB-UniRule"/>
</dbReference>
<keyword evidence="3" id="KW-0411">Iron-sulfur</keyword>
<keyword evidence="3" id="KW-0408">Iron</keyword>
<evidence type="ECO:0000256" key="2">
    <source>
        <dbReference type="ARBA" id="ARBA00017228"/>
    </source>
</evidence>
<dbReference type="PANTHER" id="PTHR13932">
    <property type="entry name" value="COPROPORPHYRINIGEN III OXIDASE"/>
    <property type="match status" value="1"/>
</dbReference>
<protein>
    <recommendedName>
        <fullName evidence="2 3">Heme chaperone HemW</fullName>
    </recommendedName>
</protein>
<evidence type="ECO:0000313" key="5">
    <source>
        <dbReference type="EMBL" id="ASW43676.1"/>
    </source>
</evidence>
<dbReference type="GO" id="GO:0006779">
    <property type="term" value="P:porphyrin-containing compound biosynthetic process"/>
    <property type="evidence" value="ECO:0007669"/>
    <property type="project" value="InterPro"/>
</dbReference>
<sequence length="375" mass="43913">MKNMSLYIHIPFCKQKCFYCDFPSYANIDYLKEDYVDALCKEIENKNITYNIKSIFVGGGTPSYLNSKQLEKLLITINKLNLDENIEFTMEANPGTLDEEKLIVMKNCGINRISMGLQAVQNSLLKDIGRIHTFNVFEENFKLARKVGFNNINVDLMFGLPSQTVEDWKDSLEKIASLEPEHISAYSLIVEEGTAFYKLYEKNKLILPSEEMERDMYKITKEILNFYGYKQYEISNYAKDGFECYHNKVYWRSKEYIGLGSSSASFIDGKRIKNIENVKKYIEKVNAEEAVTEEIYYNSKEDNIEEFMFMGLRLIEGINMEEFKRRFNINIMDIYKKIIEKNIEKDLLEIKGGYLRLTEKGIELSNYVMSDFILN</sequence>
<comment type="subcellular location">
    <subcellularLocation>
        <location evidence="3">Cytoplasm</location>
    </subcellularLocation>
</comment>
<comment type="similarity">
    <text evidence="1">Belongs to the anaerobic coproporphyrinogen-III oxidase family. HemW subfamily.</text>
</comment>
<dbReference type="GO" id="GO:0051539">
    <property type="term" value="F:4 iron, 4 sulfur cluster binding"/>
    <property type="evidence" value="ECO:0007669"/>
    <property type="project" value="UniProtKB-UniRule"/>
</dbReference>
<dbReference type="NCBIfam" id="TIGR00539">
    <property type="entry name" value="hemN_rel"/>
    <property type="match status" value="1"/>
</dbReference>
<keyword evidence="3" id="KW-0949">S-adenosyl-L-methionine</keyword>
<dbReference type="InterPro" id="IPR034505">
    <property type="entry name" value="Coproporphyrinogen-III_oxidase"/>
</dbReference>
<dbReference type="InterPro" id="IPR010723">
    <property type="entry name" value="HemN_C"/>
</dbReference>
<dbReference type="EMBL" id="CP016786">
    <property type="protein sequence ID" value="ASW43676.1"/>
    <property type="molecule type" value="Genomic_DNA"/>
</dbReference>
<keyword evidence="3" id="KW-0963">Cytoplasm</keyword>
<accession>A0A343JDR8</accession>
<keyword evidence="3" id="KW-0143">Chaperone</keyword>
<dbReference type="InterPro" id="IPR006638">
    <property type="entry name" value="Elp3/MiaA/NifB-like_rSAM"/>
</dbReference>
<gene>
    <name evidence="5" type="ORF">BEN51_09340</name>
</gene>
<evidence type="ECO:0000256" key="1">
    <source>
        <dbReference type="ARBA" id="ARBA00006100"/>
    </source>
</evidence>
<organism evidence="5 6">
    <name type="scientific">Clostridium isatidis</name>
    <dbReference type="NCBI Taxonomy" id="182773"/>
    <lineage>
        <taxon>Bacteria</taxon>
        <taxon>Bacillati</taxon>
        <taxon>Bacillota</taxon>
        <taxon>Clostridia</taxon>
        <taxon>Eubacteriales</taxon>
        <taxon>Clostridiaceae</taxon>
        <taxon>Clostridium</taxon>
    </lineage>
</organism>
<feature type="domain" description="Radical SAM core" evidence="4">
    <location>
        <begin position="1"/>
        <end position="230"/>
    </location>
</feature>
<dbReference type="SUPFAM" id="SSF102114">
    <property type="entry name" value="Radical SAM enzymes"/>
    <property type="match status" value="1"/>
</dbReference>
<dbReference type="SFLD" id="SFLDF00562">
    <property type="entry name" value="HemN-like__clustered_with_heat"/>
    <property type="match status" value="1"/>
</dbReference>
<keyword evidence="6" id="KW-1185">Reference proteome</keyword>
<dbReference type="InterPro" id="IPR058240">
    <property type="entry name" value="rSAM_sf"/>
</dbReference>
<dbReference type="Proteomes" id="UP000264883">
    <property type="component" value="Chromosome"/>
</dbReference>
<dbReference type="AlphaFoldDB" id="A0A343JDR8"/>
<dbReference type="Gene3D" id="3.80.30.20">
    <property type="entry name" value="tm_1862 like domain"/>
    <property type="match status" value="1"/>
</dbReference>
<keyword evidence="3" id="KW-0479">Metal-binding</keyword>
<comment type="function">
    <text evidence="3">Probably acts as a heme chaperone, transferring heme to an unknown acceptor. Binds one molecule of heme per monomer, possibly covalently. Binds 1 [4Fe-4S] cluster. The cluster is coordinated with 3 cysteines and an exchangeable S-adenosyl-L-methionine.</text>
</comment>
<evidence type="ECO:0000256" key="3">
    <source>
        <dbReference type="RuleBase" id="RU364116"/>
    </source>
</evidence>
<dbReference type="InterPro" id="IPR007197">
    <property type="entry name" value="rSAM"/>
</dbReference>
<keyword evidence="3" id="KW-0004">4Fe-4S</keyword>
<proteinExistence type="inferred from homology"/>